<dbReference type="SUPFAM" id="SSF52833">
    <property type="entry name" value="Thioredoxin-like"/>
    <property type="match status" value="1"/>
</dbReference>
<keyword evidence="9" id="KW-1185">Reference proteome</keyword>
<dbReference type="InterPro" id="IPR039927">
    <property type="entry name" value="Ribosomal_mL43"/>
</dbReference>
<dbReference type="SMART" id="SM00916">
    <property type="entry name" value="L51_S25_CI-B8"/>
    <property type="match status" value="1"/>
</dbReference>
<dbReference type="InterPro" id="IPR036249">
    <property type="entry name" value="Thioredoxin-like_sf"/>
</dbReference>
<evidence type="ECO:0000256" key="2">
    <source>
        <dbReference type="ARBA" id="ARBA00006073"/>
    </source>
</evidence>
<keyword evidence="3" id="KW-0689">Ribosomal protein</keyword>
<name>A0A1X6P6K6_PORUM</name>
<gene>
    <name evidence="8" type="ORF">BU14_0189s0013</name>
</gene>
<dbReference type="GO" id="GO:0032543">
    <property type="term" value="P:mitochondrial translation"/>
    <property type="evidence" value="ECO:0007669"/>
    <property type="project" value="InterPro"/>
</dbReference>
<dbReference type="GO" id="GO:0003735">
    <property type="term" value="F:structural constituent of ribosome"/>
    <property type="evidence" value="ECO:0007669"/>
    <property type="project" value="InterPro"/>
</dbReference>
<dbReference type="Proteomes" id="UP000218209">
    <property type="component" value="Unassembled WGS sequence"/>
</dbReference>
<dbReference type="EMBL" id="KV918865">
    <property type="protein sequence ID" value="OSX76478.1"/>
    <property type="molecule type" value="Genomic_DNA"/>
</dbReference>
<dbReference type="OrthoDB" id="88at2759"/>
<dbReference type="GO" id="GO:0005762">
    <property type="term" value="C:mitochondrial large ribosomal subunit"/>
    <property type="evidence" value="ECO:0007669"/>
    <property type="project" value="TreeGrafter"/>
</dbReference>
<feature type="domain" description="Ribosomal protein/NADH dehydrogenase" evidence="7">
    <location>
        <begin position="18"/>
        <end position="90"/>
    </location>
</feature>
<evidence type="ECO:0000256" key="3">
    <source>
        <dbReference type="ARBA" id="ARBA00022980"/>
    </source>
</evidence>
<evidence type="ECO:0000313" key="8">
    <source>
        <dbReference type="EMBL" id="OSX76478.1"/>
    </source>
</evidence>
<sequence length="218" mass="23584">MARRGVFELRQVLLRYELAGGSSAGVRSFVEADLIPWARDHPFVRVETQVHRGHPNVIGQYVTGYERQLGLKNLSRVDVAARFAYLRNTLGRVVPLHRRVRSGVTSSRNRSIQGMWHTPAGDPRVPPLPVEVAARARVAAVGLDADTLVQELGLEGFLRLLDRLAAEKEAARAGGGSDVWWDGGEGPDGVLLRRGAGAPLGLATATTAAEERDASTLP</sequence>
<keyword evidence="4" id="KW-0496">Mitochondrion</keyword>
<dbReference type="PANTHER" id="PTHR21396:SF2">
    <property type="entry name" value="LARGE RIBOSOMAL SUBUNIT PROTEIN ML43"/>
    <property type="match status" value="1"/>
</dbReference>
<evidence type="ECO:0000259" key="7">
    <source>
        <dbReference type="SMART" id="SM00916"/>
    </source>
</evidence>
<comment type="subcellular location">
    <subcellularLocation>
        <location evidence="1">Mitochondrion</location>
    </subcellularLocation>
</comment>
<evidence type="ECO:0000256" key="5">
    <source>
        <dbReference type="ARBA" id="ARBA00023274"/>
    </source>
</evidence>
<dbReference type="Gene3D" id="3.40.30.10">
    <property type="entry name" value="Glutaredoxin"/>
    <property type="match status" value="1"/>
</dbReference>
<evidence type="ECO:0000313" key="9">
    <source>
        <dbReference type="Proteomes" id="UP000218209"/>
    </source>
</evidence>
<proteinExistence type="inferred from homology"/>
<accession>A0A1X6P6K6</accession>
<organism evidence="8 9">
    <name type="scientific">Porphyra umbilicalis</name>
    <name type="common">Purple laver</name>
    <name type="synonym">Red alga</name>
    <dbReference type="NCBI Taxonomy" id="2786"/>
    <lineage>
        <taxon>Eukaryota</taxon>
        <taxon>Rhodophyta</taxon>
        <taxon>Bangiophyceae</taxon>
        <taxon>Bangiales</taxon>
        <taxon>Bangiaceae</taxon>
        <taxon>Porphyra</taxon>
    </lineage>
</organism>
<evidence type="ECO:0000256" key="6">
    <source>
        <dbReference type="ARBA" id="ARBA00035188"/>
    </source>
</evidence>
<dbReference type="PANTHER" id="PTHR21396">
    <property type="entry name" value="39S RIBOSOMAL PROTEIN L43"/>
    <property type="match status" value="1"/>
</dbReference>
<protein>
    <recommendedName>
        <fullName evidence="6">Large ribosomal subunit protein mL43</fullName>
    </recommendedName>
</protein>
<dbReference type="InterPro" id="IPR007741">
    <property type="entry name" value="Ribosomal_mL43/mS25/NADH_DH"/>
</dbReference>
<dbReference type="AlphaFoldDB" id="A0A1X6P6K6"/>
<reference evidence="8 9" key="1">
    <citation type="submission" date="2017-03" db="EMBL/GenBank/DDBJ databases">
        <title>WGS assembly of Porphyra umbilicalis.</title>
        <authorList>
            <person name="Brawley S.H."/>
            <person name="Blouin N.A."/>
            <person name="Ficko-Blean E."/>
            <person name="Wheeler G.L."/>
            <person name="Lohr M."/>
            <person name="Goodson H.V."/>
            <person name="Jenkins J.W."/>
            <person name="Blaby-Haas C.E."/>
            <person name="Helliwell K.E."/>
            <person name="Chan C."/>
            <person name="Marriage T."/>
            <person name="Bhattacharya D."/>
            <person name="Klein A.S."/>
            <person name="Badis Y."/>
            <person name="Brodie J."/>
            <person name="Cao Y."/>
            <person name="Collen J."/>
            <person name="Dittami S.M."/>
            <person name="Gachon C.M."/>
            <person name="Green B.R."/>
            <person name="Karpowicz S."/>
            <person name="Kim J.W."/>
            <person name="Kudahl U."/>
            <person name="Lin S."/>
            <person name="Michel G."/>
            <person name="Mittag M."/>
            <person name="Olson B.J."/>
            <person name="Pangilinan J."/>
            <person name="Peng Y."/>
            <person name="Qiu H."/>
            <person name="Shu S."/>
            <person name="Singer J.T."/>
            <person name="Smith A.G."/>
            <person name="Sprecher B.N."/>
            <person name="Wagner V."/>
            <person name="Wang W."/>
            <person name="Wang Z.-Y."/>
            <person name="Yan J."/>
            <person name="Yarish C."/>
            <person name="Zoeuner-Riek S."/>
            <person name="Zhuang Y."/>
            <person name="Zou Y."/>
            <person name="Lindquist E.A."/>
            <person name="Grimwood J."/>
            <person name="Barry K."/>
            <person name="Rokhsar D.S."/>
            <person name="Schmutz J."/>
            <person name="Stiller J.W."/>
            <person name="Grossman A.R."/>
            <person name="Prochnik S.E."/>
        </authorList>
    </citation>
    <scope>NUCLEOTIDE SEQUENCE [LARGE SCALE GENOMIC DNA]</scope>
    <source>
        <strain evidence="8">4086291</strain>
    </source>
</reference>
<evidence type="ECO:0000256" key="4">
    <source>
        <dbReference type="ARBA" id="ARBA00023128"/>
    </source>
</evidence>
<evidence type="ECO:0000256" key="1">
    <source>
        <dbReference type="ARBA" id="ARBA00004173"/>
    </source>
</evidence>
<comment type="similarity">
    <text evidence="2">Belongs to the mitochondrion-specific ribosomal protein mL43 family.</text>
</comment>
<keyword evidence="5" id="KW-0687">Ribonucleoprotein</keyword>